<feature type="transmembrane region" description="Helical" evidence="1">
    <location>
        <begin position="312"/>
        <end position="333"/>
    </location>
</feature>
<feature type="transmembrane region" description="Helical" evidence="1">
    <location>
        <begin position="386"/>
        <end position="406"/>
    </location>
</feature>
<feature type="transmembrane region" description="Helical" evidence="1">
    <location>
        <begin position="87"/>
        <end position="104"/>
    </location>
</feature>
<feature type="transmembrane region" description="Helical" evidence="1">
    <location>
        <begin position="193"/>
        <end position="216"/>
    </location>
</feature>
<dbReference type="AlphaFoldDB" id="A0A6J6IIZ7"/>
<dbReference type="PANTHER" id="PTHR30590:SF2">
    <property type="entry name" value="INNER MEMBRANE PROTEIN"/>
    <property type="match status" value="1"/>
</dbReference>
<accession>A0A6J6IIZ7</accession>
<feature type="transmembrane region" description="Helical" evidence="1">
    <location>
        <begin position="412"/>
        <end position="430"/>
    </location>
</feature>
<feature type="transmembrane region" description="Helical" evidence="1">
    <location>
        <begin position="269"/>
        <end position="291"/>
    </location>
</feature>
<feature type="transmembrane region" description="Helical" evidence="1">
    <location>
        <begin position="51"/>
        <end position="75"/>
    </location>
</feature>
<feature type="transmembrane region" description="Helical" evidence="1">
    <location>
        <begin position="237"/>
        <end position="257"/>
    </location>
</feature>
<reference evidence="3" key="1">
    <citation type="submission" date="2020-05" db="EMBL/GenBank/DDBJ databases">
        <authorList>
            <person name="Chiriac C."/>
            <person name="Salcher M."/>
            <person name="Ghai R."/>
            <person name="Kavagutti S V."/>
        </authorList>
    </citation>
    <scope>NUCLEOTIDE SEQUENCE</scope>
</reference>
<dbReference type="Pfam" id="PF04235">
    <property type="entry name" value="DUF418"/>
    <property type="match status" value="1"/>
</dbReference>
<keyword evidence="1" id="KW-1133">Transmembrane helix</keyword>
<sequence length="436" mass="48895">MTVKRDIAPDVLRGFALLGILIVNIQFMALSSAEGARGEWAQGLANGSATFVMAAIFTGKFYLLFSFLFGYSSHYIIRGERANRARWIKRCLVLIALGTLHFTFLWHGDIIFIYGFFGLLLLPFFFRKDKTLKIWNWVIFVISSTAIFLVGSLVFIAERYFPEESLQTSLETRLDELLLSGSFLEAIPARLELWVYGISTGLFLQGGLAFAAFILGMRMARAGFLTSPIDSHRNSKLMKIGFFLGAPIQIIAAIILVRNEQASEPSEAIYLLALFISFISAPLLSMFYITVIRKLVEEKPNLVAWMKPAGKMSLTIYISQSVITSLIFSPWGLGLFQDLQTWQVLLLALGIWLVLVYLADSWLKRYNQGPLEKLMNVLTRQPVSRILKAVLQIGLLILGGLAIIAGEMDDSPGLQGIGLILILSIVFRRFKMLRNN</sequence>
<dbReference type="InterPro" id="IPR007349">
    <property type="entry name" value="DUF418"/>
</dbReference>
<evidence type="ECO:0000259" key="2">
    <source>
        <dbReference type="Pfam" id="PF04235"/>
    </source>
</evidence>
<dbReference type="EMBL" id="CAEZVG010000036">
    <property type="protein sequence ID" value="CAB4624450.1"/>
    <property type="molecule type" value="Genomic_DNA"/>
</dbReference>
<organism evidence="3">
    <name type="scientific">freshwater metagenome</name>
    <dbReference type="NCBI Taxonomy" id="449393"/>
    <lineage>
        <taxon>unclassified sequences</taxon>
        <taxon>metagenomes</taxon>
        <taxon>ecological metagenomes</taxon>
    </lineage>
</organism>
<feature type="transmembrane region" description="Helical" evidence="1">
    <location>
        <begin position="339"/>
        <end position="359"/>
    </location>
</feature>
<keyword evidence="1" id="KW-0472">Membrane</keyword>
<gene>
    <name evidence="3" type="ORF">UFOPK1946_00742</name>
</gene>
<dbReference type="InterPro" id="IPR052529">
    <property type="entry name" value="Bact_Transport_Assoc"/>
</dbReference>
<feature type="transmembrane region" description="Helical" evidence="1">
    <location>
        <begin position="134"/>
        <end position="157"/>
    </location>
</feature>
<name>A0A6J6IIZ7_9ZZZZ</name>
<keyword evidence="1" id="KW-0812">Transmembrane</keyword>
<evidence type="ECO:0000313" key="3">
    <source>
        <dbReference type="EMBL" id="CAB4624450.1"/>
    </source>
</evidence>
<proteinExistence type="predicted"/>
<dbReference type="PANTHER" id="PTHR30590">
    <property type="entry name" value="INNER MEMBRANE PROTEIN"/>
    <property type="match status" value="1"/>
</dbReference>
<feature type="transmembrane region" description="Helical" evidence="1">
    <location>
        <begin position="110"/>
        <end position="127"/>
    </location>
</feature>
<evidence type="ECO:0000256" key="1">
    <source>
        <dbReference type="SAM" id="Phobius"/>
    </source>
</evidence>
<feature type="domain" description="DUF418" evidence="2">
    <location>
        <begin position="220"/>
        <end position="379"/>
    </location>
</feature>
<protein>
    <submittedName>
        <fullName evidence="3">Unannotated protein</fullName>
    </submittedName>
</protein>
<feature type="transmembrane region" description="Helical" evidence="1">
    <location>
        <begin position="12"/>
        <end position="31"/>
    </location>
</feature>